<dbReference type="PANTHER" id="PTHR12907:SF26">
    <property type="entry name" value="HIF PROLYL HYDROXYLASE, ISOFORM C"/>
    <property type="match status" value="1"/>
</dbReference>
<evidence type="ECO:0000256" key="2">
    <source>
        <dbReference type="ARBA" id="ARBA00022723"/>
    </source>
</evidence>
<accession>A0ABX8UGT1</accession>
<dbReference type="Gene3D" id="2.60.120.620">
    <property type="entry name" value="q2cbj1_9rhob like domain"/>
    <property type="match status" value="1"/>
</dbReference>
<organism evidence="8 9">
    <name type="scientific">Paraburkholderia edwinii</name>
    <dbReference type="NCBI Taxonomy" id="2861782"/>
    <lineage>
        <taxon>Bacteria</taxon>
        <taxon>Pseudomonadati</taxon>
        <taxon>Pseudomonadota</taxon>
        <taxon>Betaproteobacteria</taxon>
        <taxon>Burkholderiales</taxon>
        <taxon>Burkholderiaceae</taxon>
        <taxon>Paraburkholderia</taxon>
    </lineage>
</organism>
<keyword evidence="5" id="KW-0560">Oxidoreductase</keyword>
<keyword evidence="2" id="KW-0479">Metal-binding</keyword>
<dbReference type="InterPro" id="IPR051559">
    <property type="entry name" value="HIF_prolyl_hydroxylases"/>
</dbReference>
<evidence type="ECO:0000259" key="7">
    <source>
        <dbReference type="PROSITE" id="PS51471"/>
    </source>
</evidence>
<dbReference type="InterPro" id="IPR044862">
    <property type="entry name" value="Pro_4_hyd_alph_FE2OG_OXY"/>
</dbReference>
<name>A0ABX8UGT1_9BURK</name>
<keyword evidence="6" id="KW-0408">Iron</keyword>
<evidence type="ECO:0000256" key="5">
    <source>
        <dbReference type="ARBA" id="ARBA00023002"/>
    </source>
</evidence>
<reference evidence="8 9" key="1">
    <citation type="submission" date="2021-07" db="EMBL/GenBank/DDBJ databases">
        <title>Paraburkholderia edwinii protects Aspergillus sp. from phenazines by acting as a toxin sponge.</title>
        <authorList>
            <person name="Dahlstrom K.M."/>
            <person name="Newman D.K."/>
        </authorList>
    </citation>
    <scope>NUCLEOTIDE SEQUENCE [LARGE SCALE GENOMIC DNA]</scope>
    <source>
        <strain evidence="8 9">Pe01</strain>
    </source>
</reference>
<evidence type="ECO:0000256" key="3">
    <source>
        <dbReference type="ARBA" id="ARBA00022896"/>
    </source>
</evidence>
<dbReference type="Proteomes" id="UP000826462">
    <property type="component" value="Chromosome 1"/>
</dbReference>
<gene>
    <name evidence="8" type="ORF">KZJ38_17960</name>
</gene>
<protein>
    <submittedName>
        <fullName evidence="8">2OG-Fe(II) oxygenase</fullName>
    </submittedName>
</protein>
<keyword evidence="9" id="KW-1185">Reference proteome</keyword>
<evidence type="ECO:0000256" key="4">
    <source>
        <dbReference type="ARBA" id="ARBA00022964"/>
    </source>
</evidence>
<keyword evidence="4" id="KW-0223">Dioxygenase</keyword>
<dbReference type="PANTHER" id="PTHR12907">
    <property type="entry name" value="EGL NINE HOMOLOG-RELATED"/>
    <property type="match status" value="1"/>
</dbReference>
<sequence length="224" mass="25189">MLFLRTPVKVRVLLRPEWPVHADACAAERYRAIADDIHRQGWSDQPHFLSAALTRALEAECRALAHAGALSAAEVGRGAARACRPDVRGDRICWIKARQSAACDAWLAQVRALRLALNRELCAGLGDYEGHFAWFAPGTAYVRHRDRFRNDDSRVMTVIAYLNDRWQPEHGGALRLHRDDQGVHDIAPAAGRVVVFLSADIEHEVLLTTRNRLSIAGWFTRQRV</sequence>
<keyword evidence="3" id="KW-0847">Vitamin C</keyword>
<dbReference type="PROSITE" id="PS51471">
    <property type="entry name" value="FE2OG_OXY"/>
    <property type="match status" value="1"/>
</dbReference>
<feature type="domain" description="Fe2OG dioxygenase" evidence="7">
    <location>
        <begin position="125"/>
        <end position="221"/>
    </location>
</feature>
<evidence type="ECO:0000313" key="8">
    <source>
        <dbReference type="EMBL" id="QYD68143.1"/>
    </source>
</evidence>
<dbReference type="RefSeq" id="WP_219797536.1">
    <property type="nucleotide sequence ID" value="NZ_CP080095.1"/>
</dbReference>
<evidence type="ECO:0000313" key="9">
    <source>
        <dbReference type="Proteomes" id="UP000826462"/>
    </source>
</evidence>
<dbReference type="SMART" id="SM00702">
    <property type="entry name" value="P4Hc"/>
    <property type="match status" value="1"/>
</dbReference>
<evidence type="ECO:0000256" key="6">
    <source>
        <dbReference type="ARBA" id="ARBA00023004"/>
    </source>
</evidence>
<dbReference type="InterPro" id="IPR006620">
    <property type="entry name" value="Pro_4_hyd_alph"/>
</dbReference>
<comment type="cofactor">
    <cofactor evidence="1">
        <name>L-ascorbate</name>
        <dbReference type="ChEBI" id="CHEBI:38290"/>
    </cofactor>
</comment>
<dbReference type="InterPro" id="IPR005123">
    <property type="entry name" value="Oxoglu/Fe-dep_dioxygenase_dom"/>
</dbReference>
<dbReference type="Pfam" id="PF13640">
    <property type="entry name" value="2OG-FeII_Oxy_3"/>
    <property type="match status" value="1"/>
</dbReference>
<proteinExistence type="predicted"/>
<dbReference type="EMBL" id="CP080095">
    <property type="protein sequence ID" value="QYD68143.1"/>
    <property type="molecule type" value="Genomic_DNA"/>
</dbReference>
<evidence type="ECO:0000256" key="1">
    <source>
        <dbReference type="ARBA" id="ARBA00001961"/>
    </source>
</evidence>